<proteinExistence type="predicted"/>
<organism evidence="1 2">
    <name type="scientific">Pseudomonas fluorescens</name>
    <dbReference type="NCBI Taxonomy" id="294"/>
    <lineage>
        <taxon>Bacteria</taxon>
        <taxon>Pseudomonadati</taxon>
        <taxon>Pseudomonadota</taxon>
        <taxon>Gammaproteobacteria</taxon>
        <taxon>Pseudomonadales</taxon>
        <taxon>Pseudomonadaceae</taxon>
        <taxon>Pseudomonas</taxon>
    </lineage>
</organism>
<reference evidence="1 2" key="1">
    <citation type="submission" date="2015-03" db="EMBL/GenBank/DDBJ databases">
        <title>Comparative genomics of Pseudomonas insights into diversity of traits involved in vanlence and defense.</title>
        <authorList>
            <person name="Qin Y."/>
        </authorList>
    </citation>
    <scope>NUCLEOTIDE SEQUENCE [LARGE SCALE GENOMIC DNA]</scope>
    <source>
        <strain evidence="1 2">C3</strain>
    </source>
</reference>
<name>A0A0F4TAY3_PSEFL</name>
<comment type="caution">
    <text evidence="1">The sequence shown here is derived from an EMBL/GenBank/DDBJ whole genome shotgun (WGS) entry which is preliminary data.</text>
</comment>
<gene>
    <name evidence="1" type="ORF">VC34_17505</name>
</gene>
<dbReference type="SUPFAM" id="SSF56235">
    <property type="entry name" value="N-terminal nucleophile aminohydrolases (Ntn hydrolases)"/>
    <property type="match status" value="1"/>
</dbReference>
<protein>
    <submittedName>
        <fullName evidence="1">Proteasome subunit beta</fullName>
    </submittedName>
</protein>
<keyword evidence="1" id="KW-0647">Proteasome</keyword>
<accession>A0A0F4TAY3</accession>
<dbReference type="RefSeq" id="WP_046047663.1">
    <property type="nucleotide sequence ID" value="NZ_LACD01000022.1"/>
</dbReference>
<evidence type="ECO:0000313" key="2">
    <source>
        <dbReference type="Proteomes" id="UP000033500"/>
    </source>
</evidence>
<evidence type="ECO:0000313" key="1">
    <source>
        <dbReference type="EMBL" id="KJZ41588.1"/>
    </source>
</evidence>
<dbReference type="PATRIC" id="fig|294.131.peg.2363"/>
<dbReference type="AlphaFoldDB" id="A0A0F4TAY3"/>
<dbReference type="EMBL" id="LACD01000022">
    <property type="protein sequence ID" value="KJZ41588.1"/>
    <property type="molecule type" value="Genomic_DNA"/>
</dbReference>
<dbReference type="InterPro" id="IPR029055">
    <property type="entry name" value="Ntn_hydrolases_N"/>
</dbReference>
<dbReference type="Proteomes" id="UP000033500">
    <property type="component" value="Unassembled WGS sequence"/>
</dbReference>
<sequence length="147" mass="15537">MTTIAYKDGVIAYDSRITANTTITNDDYEKCHEVTGVKFVLSGKTSDYAKLIDAYFGGAASGDLQASAVIVDAEGLWYAGRNNEDGFWKSPIVGDGPYAIGSGGDHAFTAMDMGATAYQAVEMAMKRDSCTGGKIRTLMVKPADPAA</sequence>
<dbReference type="GO" id="GO:0000502">
    <property type="term" value="C:proteasome complex"/>
    <property type="evidence" value="ECO:0007669"/>
    <property type="project" value="UniProtKB-KW"/>
</dbReference>